<feature type="transmembrane region" description="Helical" evidence="6">
    <location>
        <begin position="91"/>
        <end position="117"/>
    </location>
</feature>
<keyword evidence="3 6" id="KW-0812">Transmembrane</keyword>
<dbReference type="EMBL" id="ASSO01000008">
    <property type="protein sequence ID" value="EOS07928.1"/>
    <property type="molecule type" value="Genomic_DNA"/>
</dbReference>
<dbReference type="Pfam" id="PF01554">
    <property type="entry name" value="MatE"/>
    <property type="match status" value="1"/>
</dbReference>
<gene>
    <name evidence="7" type="ORF">C801_02445</name>
</gene>
<sequence>MSNSTINRVLKNSGYLYTSMAFSMFVSLYSTRLILNALGESDFGIFCIIGGAIGMLGFLSSAMTQATQRFINYAEGAQQTNRKKQIFTVSIALHFLLSFIMIIILEIAGVIFFNGVLNIPADRIESAKWIYQFMILSTALTIQSVPYSSIINAHENMLYYSVLGFIQTCLKLIIAITIVYYSADKLILYGLLMTLLSFAVLLTQRFYCHYHYEECEFNIQKHFNKSLMREITSYASWGLLGSSSSMFSQYGMGLVLNFFGGTILNASQGIANQVSGQLMVFSRTMLQAINPVIGKKAGEGNKSNLMKAALMSSKLSFIIFAFFAFPFYIEAPYIMKIWLKNVPEWAVVFLRFEIIRNLIQQLLVTLDSAVQAEGHIKYYNILRSITFFLPLPITILLLWLGFSPYWYYIIWIISWNLLGGSIILYFSHKNCNLQYCFFFKYLFFPFLVVSILTFIIGFILNILITESLLRLIIVSIGTLLVYLLSIWFIVLNKEEKDITHSIFISIRNKVLSII</sequence>
<feature type="transmembrane region" description="Helical" evidence="6">
    <location>
        <begin position="468"/>
        <end position="491"/>
    </location>
</feature>
<evidence type="ECO:0000256" key="3">
    <source>
        <dbReference type="ARBA" id="ARBA00022692"/>
    </source>
</evidence>
<dbReference type="PATRIC" id="fig|1235787.3.peg.2480"/>
<dbReference type="GO" id="GO:0005886">
    <property type="term" value="C:plasma membrane"/>
    <property type="evidence" value="ECO:0007669"/>
    <property type="project" value="UniProtKB-SubCell"/>
</dbReference>
<comment type="subcellular location">
    <subcellularLocation>
        <location evidence="1">Cell membrane</location>
        <topology evidence="1">Multi-pass membrane protein</topology>
    </subcellularLocation>
</comment>
<keyword evidence="4 6" id="KW-1133">Transmembrane helix</keyword>
<feature type="transmembrane region" description="Helical" evidence="6">
    <location>
        <begin position="315"/>
        <end position="339"/>
    </location>
</feature>
<dbReference type="PANTHER" id="PTHR30250">
    <property type="entry name" value="PST FAMILY PREDICTED COLANIC ACID TRANSPORTER"/>
    <property type="match status" value="1"/>
</dbReference>
<keyword evidence="5 6" id="KW-0472">Membrane</keyword>
<dbReference type="GO" id="GO:0042910">
    <property type="term" value="F:xenobiotic transmembrane transporter activity"/>
    <property type="evidence" value="ECO:0007669"/>
    <property type="project" value="InterPro"/>
</dbReference>
<dbReference type="PANTHER" id="PTHR30250:SF26">
    <property type="entry name" value="PSMA PROTEIN"/>
    <property type="match status" value="1"/>
</dbReference>
<dbReference type="InterPro" id="IPR002528">
    <property type="entry name" value="MATE_fam"/>
</dbReference>
<feature type="transmembrane region" description="Helical" evidence="6">
    <location>
        <begin position="12"/>
        <end position="31"/>
    </location>
</feature>
<dbReference type="HOGENOM" id="CLU_040798_1_0_10"/>
<evidence type="ECO:0000313" key="8">
    <source>
        <dbReference type="Proteomes" id="UP000014212"/>
    </source>
</evidence>
<name>R9HV93_BACUN</name>
<dbReference type="InterPro" id="IPR050833">
    <property type="entry name" value="Poly_Biosynth_Transport"/>
</dbReference>
<protein>
    <recommendedName>
        <fullName evidence="9">Polysaccharide biosynthesis protein C-terminal domain-containing protein</fullName>
    </recommendedName>
</protein>
<organism evidence="7 8">
    <name type="scientific">Bacteroides uniformis dnLKV2</name>
    <dbReference type="NCBI Taxonomy" id="1235787"/>
    <lineage>
        <taxon>Bacteria</taxon>
        <taxon>Pseudomonadati</taxon>
        <taxon>Bacteroidota</taxon>
        <taxon>Bacteroidia</taxon>
        <taxon>Bacteroidales</taxon>
        <taxon>Bacteroidaceae</taxon>
        <taxon>Bacteroides</taxon>
    </lineage>
</organism>
<evidence type="ECO:0000256" key="4">
    <source>
        <dbReference type="ARBA" id="ARBA00022989"/>
    </source>
</evidence>
<comment type="caution">
    <text evidence="7">The sequence shown here is derived from an EMBL/GenBank/DDBJ whole genome shotgun (WGS) entry which is preliminary data.</text>
</comment>
<feature type="transmembrane region" description="Helical" evidence="6">
    <location>
        <begin position="378"/>
        <end position="399"/>
    </location>
</feature>
<dbReference type="GO" id="GO:0015297">
    <property type="term" value="F:antiporter activity"/>
    <property type="evidence" value="ECO:0007669"/>
    <property type="project" value="InterPro"/>
</dbReference>
<evidence type="ECO:0000313" key="7">
    <source>
        <dbReference type="EMBL" id="EOS07928.1"/>
    </source>
</evidence>
<feature type="transmembrane region" description="Helical" evidence="6">
    <location>
        <begin position="157"/>
        <end position="180"/>
    </location>
</feature>
<evidence type="ECO:0000256" key="6">
    <source>
        <dbReference type="SAM" id="Phobius"/>
    </source>
</evidence>
<feature type="transmembrane region" description="Helical" evidence="6">
    <location>
        <begin position="438"/>
        <end position="462"/>
    </location>
</feature>
<reference evidence="7 8" key="1">
    <citation type="submission" date="2013-04" db="EMBL/GenBank/DDBJ databases">
        <title>The Genome Sequence of Bacteroides uniformis dnLKV2.</title>
        <authorList>
            <consortium name="The Broad Institute Genomics Platform"/>
            <consortium name="The Broad Institute Genome Sequencing Center for Infectious Disease"/>
            <person name="Earl A."/>
            <person name="Xavier R."/>
            <person name="Kuhn K."/>
            <person name="Stappenbeck T."/>
            <person name="Walker B."/>
            <person name="Young S."/>
            <person name="Zeng Q."/>
            <person name="Gargeya S."/>
            <person name="Fitzgerald M."/>
            <person name="Haas B."/>
            <person name="Abouelleil A."/>
            <person name="Allen A.W."/>
            <person name="Alvarado L."/>
            <person name="Arachchi H.M."/>
            <person name="Berlin A.M."/>
            <person name="Chapman S.B."/>
            <person name="Gainer-Dewar J."/>
            <person name="Goldberg J."/>
            <person name="Griggs A."/>
            <person name="Gujja S."/>
            <person name="Hansen M."/>
            <person name="Howarth C."/>
            <person name="Imamovic A."/>
            <person name="Ireland A."/>
            <person name="Larimer J."/>
            <person name="McCowan C."/>
            <person name="Murphy C."/>
            <person name="Pearson M."/>
            <person name="Poon T.W."/>
            <person name="Priest M."/>
            <person name="Roberts A."/>
            <person name="Saif S."/>
            <person name="Shea T."/>
            <person name="Sisk P."/>
            <person name="Sykes S."/>
            <person name="Wortman J."/>
            <person name="Nusbaum C."/>
            <person name="Birren B."/>
        </authorList>
    </citation>
    <scope>NUCLEOTIDE SEQUENCE [LARGE SCALE GENOMIC DNA]</scope>
    <source>
        <strain evidence="8">dnLKV2</strain>
    </source>
</reference>
<feature type="transmembrane region" description="Helical" evidence="6">
    <location>
        <begin position="43"/>
        <end position="63"/>
    </location>
</feature>
<feature type="transmembrane region" description="Helical" evidence="6">
    <location>
        <begin position="186"/>
        <end position="203"/>
    </location>
</feature>
<evidence type="ECO:0008006" key="9">
    <source>
        <dbReference type="Google" id="ProtNLM"/>
    </source>
</evidence>
<accession>R9HV93</accession>
<evidence type="ECO:0000256" key="1">
    <source>
        <dbReference type="ARBA" id="ARBA00004651"/>
    </source>
</evidence>
<evidence type="ECO:0000256" key="2">
    <source>
        <dbReference type="ARBA" id="ARBA00022475"/>
    </source>
</evidence>
<dbReference type="Proteomes" id="UP000014212">
    <property type="component" value="Unassembled WGS sequence"/>
</dbReference>
<keyword evidence="2" id="KW-1003">Cell membrane</keyword>
<feature type="transmembrane region" description="Helical" evidence="6">
    <location>
        <begin position="129"/>
        <end position="150"/>
    </location>
</feature>
<feature type="transmembrane region" description="Helical" evidence="6">
    <location>
        <begin position="405"/>
        <end position="426"/>
    </location>
</feature>
<dbReference type="AlphaFoldDB" id="R9HV93"/>
<proteinExistence type="predicted"/>
<evidence type="ECO:0000256" key="5">
    <source>
        <dbReference type="ARBA" id="ARBA00023136"/>
    </source>
</evidence>